<evidence type="ECO:0000256" key="2">
    <source>
        <dbReference type="ARBA" id="ARBA00022763"/>
    </source>
</evidence>
<keyword evidence="2 6" id="KW-0227">DNA damage</keyword>
<keyword evidence="5 6" id="KW-0234">DNA repair</keyword>
<dbReference type="GO" id="GO:0006310">
    <property type="term" value="P:DNA recombination"/>
    <property type="evidence" value="ECO:0007669"/>
    <property type="project" value="UniProtKB-UniRule"/>
</dbReference>
<dbReference type="Gene3D" id="1.10.150.20">
    <property type="entry name" value="5' to 3' exonuclease, C-terminal subdomain"/>
    <property type="match status" value="1"/>
</dbReference>
<dbReference type="Pfam" id="PF01330">
    <property type="entry name" value="RuvA_N"/>
    <property type="match status" value="1"/>
</dbReference>
<gene>
    <name evidence="6" type="primary">ruvA</name>
    <name evidence="8" type="ORF">CRV10_00665</name>
</gene>
<dbReference type="GO" id="GO:0005737">
    <property type="term" value="C:cytoplasm"/>
    <property type="evidence" value="ECO:0007669"/>
    <property type="project" value="UniProtKB-SubCell"/>
</dbReference>
<keyword evidence="9" id="KW-1185">Reference proteome</keyword>
<dbReference type="SUPFAM" id="SSF46929">
    <property type="entry name" value="DNA helicase RuvA subunit, C-terminal domain"/>
    <property type="match status" value="1"/>
</dbReference>
<dbReference type="InterPro" id="IPR011114">
    <property type="entry name" value="RuvA_C"/>
</dbReference>
<keyword evidence="4 6" id="KW-0233">DNA recombination</keyword>
<comment type="similarity">
    <text evidence="6">Belongs to the RuvA family.</text>
</comment>
<keyword evidence="3 6" id="KW-0238">DNA-binding</keyword>
<feature type="region of interest" description="Domain III" evidence="6">
    <location>
        <begin position="158"/>
        <end position="205"/>
    </location>
</feature>
<dbReference type="GO" id="GO:0009378">
    <property type="term" value="F:four-way junction helicase activity"/>
    <property type="evidence" value="ECO:0007669"/>
    <property type="project" value="InterPro"/>
</dbReference>
<sequence>MIGQLNGSILEKQPPIVLLEVYGVGYEINMPMTCFYKLPELNNQVTIFTHFVIRKDIQLLFGFTSKDERVLFRELIKVNGVGPKLGLSILSSISADQFIKLIENEEVNTLMKLPGIGKKTAKHLIIELKDVFKNIYNNLTKGDLVSNTVNSTIFSSITNVEAEAIAALIALGYKSQEAKNMIIKLNKSKENSCEMLIKTALRNIV</sequence>
<evidence type="ECO:0000256" key="3">
    <source>
        <dbReference type="ARBA" id="ARBA00023125"/>
    </source>
</evidence>
<feature type="domain" description="Helix-hairpin-helix DNA-binding motif class 1" evidence="7">
    <location>
        <begin position="73"/>
        <end position="92"/>
    </location>
</feature>
<proteinExistence type="inferred from homology"/>
<organism evidence="8 9">
    <name type="scientific">Candidatus Pantoea edessiphila</name>
    <dbReference type="NCBI Taxonomy" id="2044610"/>
    <lineage>
        <taxon>Bacteria</taxon>
        <taxon>Pseudomonadati</taxon>
        <taxon>Pseudomonadota</taxon>
        <taxon>Gammaproteobacteria</taxon>
        <taxon>Enterobacterales</taxon>
        <taxon>Erwiniaceae</taxon>
        <taxon>Pantoea</taxon>
    </lineage>
</organism>
<evidence type="ECO:0000313" key="8">
    <source>
        <dbReference type="EMBL" id="PPI86755.1"/>
    </source>
</evidence>
<dbReference type="InterPro" id="IPR003583">
    <property type="entry name" value="Hlx-hairpin-Hlx_DNA-bd_motif"/>
</dbReference>
<dbReference type="GO" id="GO:0000400">
    <property type="term" value="F:four-way junction DNA binding"/>
    <property type="evidence" value="ECO:0007669"/>
    <property type="project" value="UniProtKB-UniRule"/>
</dbReference>
<name>A0A2P5SWP2_9GAMM</name>
<dbReference type="InterPro" id="IPR013849">
    <property type="entry name" value="DNA_helicase_Holl-junc_RuvA_I"/>
</dbReference>
<dbReference type="SMART" id="SM00278">
    <property type="entry name" value="HhH1"/>
    <property type="match status" value="2"/>
</dbReference>
<dbReference type="GO" id="GO:0005524">
    <property type="term" value="F:ATP binding"/>
    <property type="evidence" value="ECO:0007669"/>
    <property type="project" value="InterPro"/>
</dbReference>
<evidence type="ECO:0000313" key="9">
    <source>
        <dbReference type="Proteomes" id="UP000296144"/>
    </source>
</evidence>
<evidence type="ECO:0000256" key="5">
    <source>
        <dbReference type="ARBA" id="ARBA00023204"/>
    </source>
</evidence>
<dbReference type="HAMAP" id="MF_00031">
    <property type="entry name" value="DNA_HJ_migration_RuvA"/>
    <property type="match status" value="1"/>
</dbReference>
<dbReference type="OrthoDB" id="5293449at2"/>
<feature type="domain" description="Helix-hairpin-helix DNA-binding motif class 1" evidence="7">
    <location>
        <begin position="108"/>
        <end position="127"/>
    </location>
</feature>
<dbReference type="GO" id="GO:0048476">
    <property type="term" value="C:Holliday junction resolvase complex"/>
    <property type="evidence" value="ECO:0007669"/>
    <property type="project" value="UniProtKB-UniRule"/>
</dbReference>
<evidence type="ECO:0000256" key="1">
    <source>
        <dbReference type="ARBA" id="ARBA00022490"/>
    </source>
</evidence>
<evidence type="ECO:0000259" key="7">
    <source>
        <dbReference type="SMART" id="SM00278"/>
    </source>
</evidence>
<dbReference type="RefSeq" id="WP_136129919.1">
    <property type="nucleotide sequence ID" value="NZ_PDKU01000001.1"/>
</dbReference>
<dbReference type="Gene3D" id="1.10.8.10">
    <property type="entry name" value="DNA helicase RuvA subunit, C-terminal domain"/>
    <property type="match status" value="1"/>
</dbReference>
<evidence type="ECO:0000256" key="4">
    <source>
        <dbReference type="ARBA" id="ARBA00023172"/>
    </source>
</evidence>
<dbReference type="Pfam" id="PF14520">
    <property type="entry name" value="HHH_5"/>
    <property type="match status" value="1"/>
</dbReference>
<dbReference type="Proteomes" id="UP000296144">
    <property type="component" value="Unassembled WGS sequence"/>
</dbReference>
<dbReference type="InterPro" id="IPR036267">
    <property type="entry name" value="RuvA_C_sf"/>
</dbReference>
<keyword evidence="1 6" id="KW-0963">Cytoplasm</keyword>
<protein>
    <recommendedName>
        <fullName evidence="6">Holliday junction branch migration complex subunit RuvA</fullName>
    </recommendedName>
</protein>
<comment type="function">
    <text evidence="6">The RuvA-RuvB-RuvC complex processes Holliday junction (HJ) DNA during genetic recombination and DNA repair, while the RuvA-RuvB complex plays an important role in the rescue of blocked DNA replication forks via replication fork reversal (RFR). RuvA specifically binds to HJ cruciform DNA, conferring on it an open structure. The RuvB hexamer acts as an ATP-dependent pump, pulling dsDNA into and through the RuvAB complex. HJ branch migration allows RuvC to scan DNA until it finds its consensus sequence, where it cleaves and resolves the cruciform DNA.</text>
</comment>
<comment type="subunit">
    <text evidence="6">Homotetramer. Forms an RuvA(8)-RuvB(12)-Holliday junction (HJ) complex. HJ DNA is sandwiched between 2 RuvA tetramers; dsDNA enters through RuvA and exits via RuvB. An RuvB hexamer assembles on each DNA strand where it exits the tetramer. Each RuvB hexamer is contacted by two RuvA subunits (via domain III) on 2 adjacent RuvB subunits; this complex drives branch migration. In the full resolvosome a probable DNA-RuvA(4)-RuvB(12)-RuvC(2) complex forms which resolves the HJ.</text>
</comment>
<dbReference type="SUPFAM" id="SSF47781">
    <property type="entry name" value="RuvA domain 2-like"/>
    <property type="match status" value="1"/>
</dbReference>
<dbReference type="GO" id="GO:0009379">
    <property type="term" value="C:Holliday junction helicase complex"/>
    <property type="evidence" value="ECO:0007669"/>
    <property type="project" value="InterPro"/>
</dbReference>
<dbReference type="Pfam" id="PF07499">
    <property type="entry name" value="RuvA_C"/>
    <property type="match status" value="1"/>
</dbReference>
<feature type="region of interest" description="Domain I" evidence="6">
    <location>
        <begin position="1"/>
        <end position="64"/>
    </location>
</feature>
<accession>A0A2P5SWP2</accession>
<dbReference type="SUPFAM" id="SSF50249">
    <property type="entry name" value="Nucleic acid-binding proteins"/>
    <property type="match status" value="1"/>
</dbReference>
<reference evidence="8 9" key="1">
    <citation type="journal article" date="2018" name="Genome Biol. Evol.">
        <title>Cladogenesis and Genomic Streamlining in Extracellular Endosymbionts of Tropical Stink Bugs.</title>
        <authorList>
            <person name="Otero-Bravo A."/>
            <person name="Goffredi S."/>
            <person name="Sabree Z.L."/>
        </authorList>
    </citation>
    <scope>NUCLEOTIDE SEQUENCE [LARGE SCALE GENOMIC DNA]</scope>
    <source>
        <strain evidence="8 9">SoEL</strain>
    </source>
</reference>
<dbReference type="InterPro" id="IPR010994">
    <property type="entry name" value="RuvA_2-like"/>
</dbReference>
<comment type="caution">
    <text evidence="8">The sequence shown here is derived from an EMBL/GenBank/DDBJ whole genome shotgun (WGS) entry which is preliminary data.</text>
</comment>
<dbReference type="InterPro" id="IPR000085">
    <property type="entry name" value="RuvA"/>
</dbReference>
<dbReference type="InterPro" id="IPR012340">
    <property type="entry name" value="NA-bd_OB-fold"/>
</dbReference>
<dbReference type="GO" id="GO:0006281">
    <property type="term" value="P:DNA repair"/>
    <property type="evidence" value="ECO:0007669"/>
    <property type="project" value="UniProtKB-UniRule"/>
</dbReference>
<comment type="caution">
    <text evidence="6">Lacks conserved residue(s) required for the propagation of feature annotation.</text>
</comment>
<dbReference type="Gene3D" id="2.40.50.140">
    <property type="entry name" value="Nucleic acid-binding proteins"/>
    <property type="match status" value="1"/>
</dbReference>
<dbReference type="NCBIfam" id="TIGR00084">
    <property type="entry name" value="ruvA"/>
    <property type="match status" value="1"/>
</dbReference>
<comment type="subcellular location">
    <subcellularLocation>
        <location evidence="6">Cytoplasm</location>
    </subcellularLocation>
</comment>
<comment type="domain">
    <text evidence="6">Has three domains with a flexible linker between the domains II and III and assumes an 'L' shape. Domain III is highly mobile and contacts RuvB.</text>
</comment>
<evidence type="ECO:0000256" key="6">
    <source>
        <dbReference type="HAMAP-Rule" id="MF_00031"/>
    </source>
</evidence>
<dbReference type="AlphaFoldDB" id="A0A2P5SWP2"/>
<dbReference type="EMBL" id="PDKU01000001">
    <property type="protein sequence ID" value="PPI86755.1"/>
    <property type="molecule type" value="Genomic_DNA"/>
</dbReference>